<dbReference type="PANTHER" id="PTHR23028:SF53">
    <property type="entry name" value="ACYL_TRANSF_3 DOMAIN-CONTAINING PROTEIN"/>
    <property type="match status" value="1"/>
</dbReference>
<name>A0A160TYX6_9ZZZZ</name>
<keyword evidence="1" id="KW-0812">Transmembrane</keyword>
<gene>
    <name evidence="3" type="ORF">MGWOODY_Hyp2044</name>
</gene>
<dbReference type="Pfam" id="PF01757">
    <property type="entry name" value="Acyl_transf_3"/>
    <property type="match status" value="1"/>
</dbReference>
<keyword evidence="1" id="KW-1133">Transmembrane helix</keyword>
<feature type="transmembrane region" description="Helical" evidence="1">
    <location>
        <begin position="233"/>
        <end position="252"/>
    </location>
</feature>
<dbReference type="InterPro" id="IPR050879">
    <property type="entry name" value="Acyltransferase_3"/>
</dbReference>
<dbReference type="GO" id="GO:0000271">
    <property type="term" value="P:polysaccharide biosynthetic process"/>
    <property type="evidence" value="ECO:0007669"/>
    <property type="project" value="TreeGrafter"/>
</dbReference>
<feature type="transmembrane region" description="Helical" evidence="1">
    <location>
        <begin position="299"/>
        <end position="324"/>
    </location>
</feature>
<protein>
    <submittedName>
        <fullName evidence="3">Exopolysaccharide production protein ExoZ</fullName>
    </submittedName>
</protein>
<dbReference type="PANTHER" id="PTHR23028">
    <property type="entry name" value="ACETYLTRANSFERASE"/>
    <property type="match status" value="1"/>
</dbReference>
<reference evidence="3" key="1">
    <citation type="submission" date="2015-10" db="EMBL/GenBank/DDBJ databases">
        <authorList>
            <person name="Gilbert D.G."/>
        </authorList>
    </citation>
    <scope>NUCLEOTIDE SEQUENCE</scope>
</reference>
<feature type="transmembrane region" description="Helical" evidence="1">
    <location>
        <begin position="154"/>
        <end position="173"/>
    </location>
</feature>
<feature type="domain" description="Acyltransferase 3" evidence="2">
    <location>
        <begin position="3"/>
        <end position="315"/>
    </location>
</feature>
<evidence type="ECO:0000256" key="1">
    <source>
        <dbReference type="SAM" id="Phobius"/>
    </source>
</evidence>
<dbReference type="GO" id="GO:0016020">
    <property type="term" value="C:membrane"/>
    <property type="evidence" value="ECO:0007669"/>
    <property type="project" value="TreeGrafter"/>
</dbReference>
<feature type="transmembrane region" description="Helical" evidence="1">
    <location>
        <begin position="122"/>
        <end position="142"/>
    </location>
</feature>
<feature type="transmembrane region" description="Helical" evidence="1">
    <location>
        <begin position="179"/>
        <end position="198"/>
    </location>
</feature>
<dbReference type="InterPro" id="IPR002656">
    <property type="entry name" value="Acyl_transf_3_dom"/>
</dbReference>
<feature type="transmembrane region" description="Helical" evidence="1">
    <location>
        <begin position="37"/>
        <end position="56"/>
    </location>
</feature>
<feature type="transmembrane region" description="Helical" evidence="1">
    <location>
        <begin position="77"/>
        <end position="95"/>
    </location>
</feature>
<dbReference type="EMBL" id="CZQD01000019">
    <property type="protein sequence ID" value="CUS56251.1"/>
    <property type="molecule type" value="Genomic_DNA"/>
</dbReference>
<evidence type="ECO:0000313" key="3">
    <source>
        <dbReference type="EMBL" id="CUS56251.1"/>
    </source>
</evidence>
<evidence type="ECO:0000259" key="2">
    <source>
        <dbReference type="Pfam" id="PF01757"/>
    </source>
</evidence>
<organism evidence="3">
    <name type="scientific">hydrothermal vent metagenome</name>
    <dbReference type="NCBI Taxonomy" id="652676"/>
    <lineage>
        <taxon>unclassified sequences</taxon>
        <taxon>metagenomes</taxon>
        <taxon>ecological metagenomes</taxon>
    </lineage>
</organism>
<accession>A0A160TYX6</accession>
<proteinExistence type="predicted"/>
<feature type="transmembrane region" description="Helical" evidence="1">
    <location>
        <begin position="210"/>
        <end position="227"/>
    </location>
</feature>
<feature type="transmembrane region" description="Helical" evidence="1">
    <location>
        <begin position="7"/>
        <end position="25"/>
    </location>
</feature>
<feature type="transmembrane region" description="Helical" evidence="1">
    <location>
        <begin position="272"/>
        <end position="293"/>
    </location>
</feature>
<sequence>MLHSINLLRTLSCYAIAIFHIRAFVHSHSDTVHLTFSAAPGFHLFLAISGFILVYITRPDDTPLNFMMKRTVRIVPLYWAATALTLLLALARPWLFHEADTSLSSIVSSYLFLPHYDLGGDIQPILFVGWTLGYIMLFYLLFSLSLFVPERVQVPAAILMTIGVIAGAQLLPAGPYREFYGNPILLEFAMGCIMGLALRQKAVQEFVKRTSMWPIGLIGIAGFAIAMNTTLPSWGRMGVYAVSSALVVFACAGQDLFRKPLNNDFLSMGGKISYGIFLIHPLLMTAFGVTLFRLTSNDWVATILLFATVLPLTSFLAYLSFRYFETPTNTWLRKAFHLSKLPPKSVQGKAATMRPTVV</sequence>
<dbReference type="GO" id="GO:0016747">
    <property type="term" value="F:acyltransferase activity, transferring groups other than amino-acyl groups"/>
    <property type="evidence" value="ECO:0007669"/>
    <property type="project" value="InterPro"/>
</dbReference>
<keyword evidence="1" id="KW-0472">Membrane</keyword>
<dbReference type="AlphaFoldDB" id="A0A160TYX6"/>